<dbReference type="PANTHER" id="PTHR11735">
    <property type="entry name" value="TRNA N6-ADENOSINE THREONYLCARBAMOYLTRANSFERASE"/>
    <property type="match status" value="1"/>
</dbReference>
<feature type="binding site" evidence="7">
    <location>
        <begin position="135"/>
        <end position="139"/>
    </location>
    <ligand>
        <name>substrate</name>
    </ligand>
</feature>
<feature type="binding site" evidence="7">
    <location>
        <position position="117"/>
    </location>
    <ligand>
        <name>Fe cation</name>
        <dbReference type="ChEBI" id="CHEBI:24875"/>
    </ligand>
</feature>
<comment type="cofactor">
    <cofactor evidence="7">
        <name>Fe(2+)</name>
        <dbReference type="ChEBI" id="CHEBI:29033"/>
    </cofactor>
    <text evidence="7">Binds 1 Fe(2+) ion per subunit.</text>
</comment>
<dbReference type="Pfam" id="PF00814">
    <property type="entry name" value="TsaD"/>
    <property type="match status" value="1"/>
</dbReference>
<sequence length="319" mass="35209">MRQIILGIETSCDDTGIGLVDLKTGLIGHNKFSSAEIQASYGGVVPEIAARVHAEQIIRVTNQVLVEYNITVAEIVAIAYTQTPGLKGCLMVGGIFAETLGWIWNKPLIPLNHLYAHIFSVGINQPLVFPFMALVASGKTTSLYLVKALNQIELLNATVDDAIGECYDKVARVMGLNYPGGPKIDALFDPNLQPASLAQQPQAKKPFSYSGIKTAAINYWQTTNLDCDLLTRQKYLATAFQTWIIRSLVNKINFYMQAHDLNRIAIVGGVAANRFLRETLSNLNYEALLVNLEYATDNGAMIAYYGSLLYQEQEKNQKE</sequence>
<comment type="caution">
    <text evidence="9">The sequence shown here is derived from an EMBL/GenBank/DDBJ whole genome shotgun (WGS) entry which is preliminary data.</text>
</comment>
<dbReference type="InterPro" id="IPR000905">
    <property type="entry name" value="Gcp-like_dom"/>
</dbReference>
<dbReference type="NCBIfam" id="TIGR00329">
    <property type="entry name" value="gcp_kae1"/>
    <property type="match status" value="1"/>
</dbReference>
<keyword evidence="7" id="KW-0963">Cytoplasm</keyword>
<reference evidence="9" key="1">
    <citation type="submission" date="2023-07" db="EMBL/GenBank/DDBJ databases">
        <title>Genomic Encyclopedia of Type Strains, Phase IV (KMG-IV): sequencing the most valuable type-strain genomes for metagenomic binning, comparative biology and taxonomic classification.</title>
        <authorList>
            <person name="Goeker M."/>
        </authorList>
    </citation>
    <scope>NUCLEOTIDE SEQUENCE [LARGE SCALE GENOMIC DNA]</scope>
    <source>
        <strain evidence="9">DSM 21204</strain>
    </source>
</reference>
<comment type="subcellular location">
    <subcellularLocation>
        <location evidence="7">Cytoplasm</location>
    </subcellularLocation>
</comment>
<keyword evidence="3 7" id="KW-0479">Metal-binding</keyword>
<dbReference type="RefSeq" id="WP_256547437.1">
    <property type="nucleotide sequence ID" value="NZ_CP101809.1"/>
</dbReference>
<feature type="binding site" evidence="7">
    <location>
        <position position="273"/>
    </location>
    <ligand>
        <name>substrate</name>
    </ligand>
</feature>
<protein>
    <recommendedName>
        <fullName evidence="7">tRNA N6-adenosine threonylcarbamoyltransferase</fullName>
        <ecNumber evidence="7">2.3.1.234</ecNumber>
    </recommendedName>
    <alternativeName>
        <fullName evidence="7">N6-L-threonylcarbamoyladenine synthase</fullName>
        <shortName evidence="7">t(6)A synthase</shortName>
    </alternativeName>
    <alternativeName>
        <fullName evidence="7">t(6)A37 threonylcarbamoyladenosine biosynthesis protein TsaD</fullName>
    </alternativeName>
    <alternativeName>
        <fullName evidence="7">tRNA threonylcarbamoyladenosine biosynthesis protein TsaD</fullName>
    </alternativeName>
</protein>
<feature type="domain" description="Gcp-like" evidence="8">
    <location>
        <begin position="27"/>
        <end position="304"/>
    </location>
</feature>
<comment type="catalytic activity">
    <reaction evidence="6 7">
        <text>L-threonylcarbamoyladenylate + adenosine(37) in tRNA = N(6)-L-threonylcarbamoyladenosine(37) in tRNA + AMP + H(+)</text>
        <dbReference type="Rhea" id="RHEA:37059"/>
        <dbReference type="Rhea" id="RHEA-COMP:10162"/>
        <dbReference type="Rhea" id="RHEA-COMP:10163"/>
        <dbReference type="ChEBI" id="CHEBI:15378"/>
        <dbReference type="ChEBI" id="CHEBI:73682"/>
        <dbReference type="ChEBI" id="CHEBI:74411"/>
        <dbReference type="ChEBI" id="CHEBI:74418"/>
        <dbReference type="ChEBI" id="CHEBI:456215"/>
        <dbReference type="EC" id="2.3.1.234"/>
    </reaction>
</comment>
<dbReference type="Gene3D" id="3.30.420.40">
    <property type="match status" value="2"/>
</dbReference>
<evidence type="ECO:0000256" key="3">
    <source>
        <dbReference type="ARBA" id="ARBA00022723"/>
    </source>
</evidence>
<feature type="binding site" evidence="7">
    <location>
        <position position="181"/>
    </location>
    <ligand>
        <name>substrate</name>
    </ligand>
</feature>
<dbReference type="HAMAP" id="MF_01445">
    <property type="entry name" value="TsaD"/>
    <property type="match status" value="1"/>
</dbReference>
<proteinExistence type="inferred from homology"/>
<evidence type="ECO:0000256" key="7">
    <source>
        <dbReference type="HAMAP-Rule" id="MF_01445"/>
    </source>
</evidence>
<dbReference type="PANTHER" id="PTHR11735:SF6">
    <property type="entry name" value="TRNA N6-ADENOSINE THREONYLCARBAMOYLTRANSFERASE, MITOCHONDRIAL"/>
    <property type="match status" value="1"/>
</dbReference>
<dbReference type="InterPro" id="IPR017861">
    <property type="entry name" value="KAE1/TsaD"/>
</dbReference>
<evidence type="ECO:0000256" key="4">
    <source>
        <dbReference type="ARBA" id="ARBA00023004"/>
    </source>
</evidence>
<keyword evidence="2 7" id="KW-0819">tRNA processing</keyword>
<evidence type="ECO:0000313" key="9">
    <source>
        <dbReference type="EMBL" id="MDQ0513869.1"/>
    </source>
</evidence>
<organism evidence="9 10">
    <name type="scientific">Mycoplasmoides fastidiosum</name>
    <dbReference type="NCBI Taxonomy" id="92758"/>
    <lineage>
        <taxon>Bacteria</taxon>
        <taxon>Bacillati</taxon>
        <taxon>Mycoplasmatota</taxon>
        <taxon>Mycoplasmoidales</taxon>
        <taxon>Mycoplasmoidaceae</taxon>
        <taxon>Mycoplasmoides</taxon>
    </lineage>
</organism>
<comment type="function">
    <text evidence="7">Required for the formation of a threonylcarbamoyl group on adenosine at position 37 (t(6)A37) in tRNAs that read codons beginning with adenine. Is involved in the transfer of the threonylcarbamoyl moiety of threonylcarbamoyl-AMP (TC-AMP) to the N6 group of A37, together with TsaE and TsaB. TsaD likely plays a direct catalytic role in this reaction.</text>
</comment>
<dbReference type="EC" id="2.3.1.234" evidence="7"/>
<feature type="binding site" evidence="7">
    <location>
        <position position="113"/>
    </location>
    <ligand>
        <name>Fe cation</name>
        <dbReference type="ChEBI" id="CHEBI:24875"/>
    </ligand>
</feature>
<keyword evidence="4 7" id="KW-0408">Iron</keyword>
<feature type="binding site" evidence="7">
    <location>
        <position position="168"/>
    </location>
    <ligand>
        <name>substrate</name>
    </ligand>
</feature>
<keyword evidence="10" id="KW-1185">Reference proteome</keyword>
<gene>
    <name evidence="7" type="primary">tsaD</name>
    <name evidence="9" type="ORF">J2Z62_000307</name>
</gene>
<evidence type="ECO:0000256" key="2">
    <source>
        <dbReference type="ARBA" id="ARBA00022694"/>
    </source>
</evidence>
<dbReference type="EMBL" id="JAUSWO010000001">
    <property type="protein sequence ID" value="MDQ0513869.1"/>
    <property type="molecule type" value="Genomic_DNA"/>
</dbReference>
<dbReference type="InterPro" id="IPR043129">
    <property type="entry name" value="ATPase_NBD"/>
</dbReference>
<dbReference type="GO" id="GO:0061711">
    <property type="term" value="F:tRNA N(6)-L-threonylcarbamoyladenine synthase activity"/>
    <property type="evidence" value="ECO:0007669"/>
    <property type="project" value="UniProtKB-EC"/>
</dbReference>
<dbReference type="NCBIfam" id="TIGR03723">
    <property type="entry name" value="T6A_TsaD_YgjD"/>
    <property type="match status" value="1"/>
</dbReference>
<keyword evidence="5 7" id="KW-0012">Acyltransferase</keyword>
<dbReference type="InterPro" id="IPR022450">
    <property type="entry name" value="TsaD"/>
</dbReference>
<evidence type="ECO:0000256" key="5">
    <source>
        <dbReference type="ARBA" id="ARBA00023315"/>
    </source>
</evidence>
<accession>A0ABU0LYV8</accession>
<name>A0ABU0LYV8_9BACT</name>
<dbReference type="SUPFAM" id="SSF53067">
    <property type="entry name" value="Actin-like ATPase domain"/>
    <property type="match status" value="1"/>
</dbReference>
<feature type="binding site" evidence="7">
    <location>
        <position position="185"/>
    </location>
    <ligand>
        <name>substrate</name>
    </ligand>
</feature>
<dbReference type="Proteomes" id="UP001240643">
    <property type="component" value="Unassembled WGS sequence"/>
</dbReference>
<evidence type="ECO:0000259" key="8">
    <source>
        <dbReference type="Pfam" id="PF00814"/>
    </source>
</evidence>
<feature type="binding site" evidence="7">
    <location>
        <position position="297"/>
    </location>
    <ligand>
        <name>Fe cation</name>
        <dbReference type="ChEBI" id="CHEBI:24875"/>
    </ligand>
</feature>
<comment type="similarity">
    <text evidence="7">Belongs to the KAE1 / TsaD family.</text>
</comment>
<evidence type="ECO:0000256" key="6">
    <source>
        <dbReference type="ARBA" id="ARBA00048117"/>
    </source>
</evidence>
<dbReference type="PRINTS" id="PR00789">
    <property type="entry name" value="OSIALOPTASE"/>
</dbReference>
<evidence type="ECO:0000256" key="1">
    <source>
        <dbReference type="ARBA" id="ARBA00022679"/>
    </source>
</evidence>
<evidence type="ECO:0000313" key="10">
    <source>
        <dbReference type="Proteomes" id="UP001240643"/>
    </source>
</evidence>
<keyword evidence="1 7" id="KW-0808">Transferase</keyword>